<proteinExistence type="predicted"/>
<evidence type="ECO:0000313" key="3">
    <source>
        <dbReference type="Proteomes" id="UP001064489"/>
    </source>
</evidence>
<feature type="signal peptide" evidence="1">
    <location>
        <begin position="1"/>
        <end position="19"/>
    </location>
</feature>
<reference evidence="2" key="1">
    <citation type="journal article" date="2022" name="Plant J.">
        <title>Strategies of tolerance reflected in two North American maple genomes.</title>
        <authorList>
            <person name="McEvoy S.L."/>
            <person name="Sezen U.U."/>
            <person name="Trouern-Trend A."/>
            <person name="McMahon S.M."/>
            <person name="Schaberg P.G."/>
            <person name="Yang J."/>
            <person name="Wegrzyn J.L."/>
            <person name="Swenson N.G."/>
        </authorList>
    </citation>
    <scope>NUCLEOTIDE SEQUENCE</scope>
    <source>
        <strain evidence="2">91603</strain>
    </source>
</reference>
<evidence type="ECO:0008006" key="4">
    <source>
        <dbReference type="Google" id="ProtNLM"/>
    </source>
</evidence>
<sequence>MALNLKSLLFVSLFTALVAAPIAEATVSIRLLQLQGSVFCTPDGNILVNGTATPVFPNAVVQLRCGAGNVVVSAITNGAGVFSNIGLFPLNLSLSTLLSTCNLVVNTPLSNCNSMLPSVGRLQSPIQFNGTILLGPLNTLNITIVSPVRFQLVA</sequence>
<accession>A0AAD5JEV7</accession>
<keyword evidence="1" id="KW-0732">Signal</keyword>
<dbReference type="Proteomes" id="UP001064489">
    <property type="component" value="Chromosome 1"/>
</dbReference>
<evidence type="ECO:0000256" key="1">
    <source>
        <dbReference type="SAM" id="SignalP"/>
    </source>
</evidence>
<name>A0AAD5JEV7_ACENE</name>
<comment type="caution">
    <text evidence="2">The sequence shown here is derived from an EMBL/GenBank/DDBJ whole genome shotgun (WGS) entry which is preliminary data.</text>
</comment>
<organism evidence="2 3">
    <name type="scientific">Acer negundo</name>
    <name type="common">Box elder</name>
    <dbReference type="NCBI Taxonomy" id="4023"/>
    <lineage>
        <taxon>Eukaryota</taxon>
        <taxon>Viridiplantae</taxon>
        <taxon>Streptophyta</taxon>
        <taxon>Embryophyta</taxon>
        <taxon>Tracheophyta</taxon>
        <taxon>Spermatophyta</taxon>
        <taxon>Magnoliopsida</taxon>
        <taxon>eudicotyledons</taxon>
        <taxon>Gunneridae</taxon>
        <taxon>Pentapetalae</taxon>
        <taxon>rosids</taxon>
        <taxon>malvids</taxon>
        <taxon>Sapindales</taxon>
        <taxon>Sapindaceae</taxon>
        <taxon>Hippocastanoideae</taxon>
        <taxon>Acereae</taxon>
        <taxon>Acer</taxon>
    </lineage>
</organism>
<evidence type="ECO:0000313" key="2">
    <source>
        <dbReference type="EMBL" id="KAI9195935.1"/>
    </source>
</evidence>
<gene>
    <name evidence="2" type="ORF">LWI28_019559</name>
</gene>
<protein>
    <recommendedName>
        <fullName evidence="4">Phylloplanin</fullName>
    </recommendedName>
</protein>
<dbReference type="InterPro" id="IPR040404">
    <property type="entry name" value="Phylloplanin-like"/>
</dbReference>
<dbReference type="AlphaFoldDB" id="A0AAD5JEV7"/>
<keyword evidence="3" id="KW-1185">Reference proteome</keyword>
<dbReference type="EMBL" id="JAJSOW010000003">
    <property type="protein sequence ID" value="KAI9195935.1"/>
    <property type="molecule type" value="Genomic_DNA"/>
</dbReference>
<dbReference type="PANTHER" id="PTHR34458:SF5">
    <property type="entry name" value="POLLEN OLE E 1 ALLERGEN AND EXTENSIN FAMILY PROTEIN"/>
    <property type="match status" value="1"/>
</dbReference>
<dbReference type="PANTHER" id="PTHR34458">
    <property type="entry name" value="POLLEN OLE E 1 ALLERGEN AND EXTENSIN FAMILY PROTEIN-RELATED"/>
    <property type="match status" value="1"/>
</dbReference>
<reference evidence="2" key="2">
    <citation type="submission" date="2023-02" db="EMBL/GenBank/DDBJ databases">
        <authorList>
            <person name="Swenson N.G."/>
            <person name="Wegrzyn J.L."/>
            <person name="Mcevoy S.L."/>
        </authorList>
    </citation>
    <scope>NUCLEOTIDE SEQUENCE</scope>
    <source>
        <strain evidence="2">91603</strain>
        <tissue evidence="2">Leaf</tissue>
    </source>
</reference>
<feature type="chain" id="PRO_5042095899" description="Phylloplanin" evidence="1">
    <location>
        <begin position="20"/>
        <end position="154"/>
    </location>
</feature>